<dbReference type="PANTHER" id="PTHR33577">
    <property type="entry name" value="STERIGMATOCYSTIN BIOSYNTHESIS PEROXIDASE STCC-RELATED"/>
    <property type="match status" value="1"/>
</dbReference>
<dbReference type="GO" id="GO:0046872">
    <property type="term" value="F:metal ion binding"/>
    <property type="evidence" value="ECO:0007669"/>
    <property type="project" value="UniProtKB-KW"/>
</dbReference>
<dbReference type="STRING" id="745531.A0A0C3S0D8"/>
<evidence type="ECO:0000256" key="5">
    <source>
        <dbReference type="ARBA" id="ARBA00023002"/>
    </source>
</evidence>
<evidence type="ECO:0000256" key="6">
    <source>
        <dbReference type="ARBA" id="ARBA00023004"/>
    </source>
</evidence>
<keyword evidence="11" id="KW-1185">Reference proteome</keyword>
<organism evidence="10 11">
    <name type="scientific">Phlebiopsis gigantea (strain 11061_1 CR5-6)</name>
    <name type="common">White-rot fungus</name>
    <name type="synonym">Peniophora gigantea</name>
    <dbReference type="NCBI Taxonomy" id="745531"/>
    <lineage>
        <taxon>Eukaryota</taxon>
        <taxon>Fungi</taxon>
        <taxon>Dikarya</taxon>
        <taxon>Basidiomycota</taxon>
        <taxon>Agaricomycotina</taxon>
        <taxon>Agaricomycetes</taxon>
        <taxon>Polyporales</taxon>
        <taxon>Phanerochaetaceae</taxon>
        <taxon>Phlebiopsis</taxon>
    </lineage>
</organism>
<dbReference type="OrthoDB" id="407298at2759"/>
<evidence type="ECO:0000256" key="8">
    <source>
        <dbReference type="SAM" id="MobiDB-lite"/>
    </source>
</evidence>
<keyword evidence="4" id="KW-0479">Metal-binding</keyword>
<dbReference type="EMBL" id="KN840481">
    <property type="protein sequence ID" value="KIP08321.1"/>
    <property type="molecule type" value="Genomic_DNA"/>
</dbReference>
<evidence type="ECO:0000256" key="3">
    <source>
        <dbReference type="ARBA" id="ARBA00022617"/>
    </source>
</evidence>
<dbReference type="Proteomes" id="UP000053257">
    <property type="component" value="Unassembled WGS sequence"/>
</dbReference>
<accession>A0A0C3S0D8</accession>
<dbReference type="HOGENOM" id="CLU_050230_5_1_1"/>
<evidence type="ECO:0000256" key="4">
    <source>
        <dbReference type="ARBA" id="ARBA00022723"/>
    </source>
</evidence>
<keyword evidence="2 10" id="KW-0575">Peroxidase</keyword>
<dbReference type="Gene3D" id="1.10.489.10">
    <property type="entry name" value="Chloroperoxidase-like"/>
    <property type="match status" value="1"/>
</dbReference>
<reference evidence="10 11" key="1">
    <citation type="journal article" date="2014" name="PLoS Genet.">
        <title>Analysis of the Phlebiopsis gigantea genome, transcriptome and secretome provides insight into its pioneer colonization strategies of wood.</title>
        <authorList>
            <person name="Hori C."/>
            <person name="Ishida T."/>
            <person name="Igarashi K."/>
            <person name="Samejima M."/>
            <person name="Suzuki H."/>
            <person name="Master E."/>
            <person name="Ferreira P."/>
            <person name="Ruiz-Duenas F.J."/>
            <person name="Held B."/>
            <person name="Canessa P."/>
            <person name="Larrondo L.F."/>
            <person name="Schmoll M."/>
            <person name="Druzhinina I.S."/>
            <person name="Kubicek C.P."/>
            <person name="Gaskell J.A."/>
            <person name="Kersten P."/>
            <person name="St John F."/>
            <person name="Glasner J."/>
            <person name="Sabat G."/>
            <person name="Splinter BonDurant S."/>
            <person name="Syed K."/>
            <person name="Yadav J."/>
            <person name="Mgbeahuruike A.C."/>
            <person name="Kovalchuk A."/>
            <person name="Asiegbu F.O."/>
            <person name="Lackner G."/>
            <person name="Hoffmeister D."/>
            <person name="Rencoret J."/>
            <person name="Gutierrez A."/>
            <person name="Sun H."/>
            <person name="Lindquist E."/>
            <person name="Barry K."/>
            <person name="Riley R."/>
            <person name="Grigoriev I.V."/>
            <person name="Henrissat B."/>
            <person name="Kues U."/>
            <person name="Berka R.M."/>
            <person name="Martinez A.T."/>
            <person name="Covert S.F."/>
            <person name="Blanchette R.A."/>
            <person name="Cullen D."/>
        </authorList>
    </citation>
    <scope>NUCLEOTIDE SEQUENCE [LARGE SCALE GENOMIC DNA]</scope>
    <source>
        <strain evidence="10 11">11061_1 CR5-6</strain>
    </source>
</reference>
<feature type="region of interest" description="Disordered" evidence="8">
    <location>
        <begin position="1"/>
        <end position="21"/>
    </location>
</feature>
<gene>
    <name evidence="10" type="primary">HTP4</name>
    <name evidence="10" type="ORF">PHLGIDRAFT_104428</name>
</gene>
<feature type="compositionally biased region" description="Basic and acidic residues" evidence="8">
    <location>
        <begin position="1"/>
        <end position="11"/>
    </location>
</feature>
<dbReference type="GO" id="GO:0004601">
    <property type="term" value="F:peroxidase activity"/>
    <property type="evidence" value="ECO:0007669"/>
    <property type="project" value="UniProtKB-KW"/>
</dbReference>
<sequence>MIQLSGDHHYEPQQSGDSRSPCPALNAMANHGYLPRDGRHIGWWQLVCGLREVYNLSFPLAAILTTVGMLFCGSWFHPGTLSLHELGLHNRLEHDCSLVHADALPNARFAPNHTDRTLLCRLLTIAPKSTVLAVQDFAWARIRRSKESGKSIDAIHREIAHGEAGLTLLTMGMPSSETDSSDESLTVPREFVKQWFGYDQFPEGWERPKKTITLRRAVAMSCIVKKEIRKIDPSFLKAT</sequence>
<evidence type="ECO:0000256" key="1">
    <source>
        <dbReference type="ARBA" id="ARBA00001970"/>
    </source>
</evidence>
<dbReference type="AlphaFoldDB" id="A0A0C3S0D8"/>
<evidence type="ECO:0000259" key="9">
    <source>
        <dbReference type="PROSITE" id="PS51405"/>
    </source>
</evidence>
<evidence type="ECO:0000256" key="7">
    <source>
        <dbReference type="ARBA" id="ARBA00025795"/>
    </source>
</evidence>
<dbReference type="Pfam" id="PF01328">
    <property type="entry name" value="Peroxidase_2"/>
    <property type="match status" value="1"/>
</dbReference>
<keyword evidence="6" id="KW-0408">Iron</keyword>
<dbReference type="InterPro" id="IPR036851">
    <property type="entry name" value="Chloroperoxidase-like_sf"/>
</dbReference>
<evidence type="ECO:0000313" key="10">
    <source>
        <dbReference type="EMBL" id="KIP08321.1"/>
    </source>
</evidence>
<comment type="similarity">
    <text evidence="7">Belongs to the chloroperoxidase family.</text>
</comment>
<name>A0A0C3S0D8_PHLG1</name>
<dbReference type="PROSITE" id="PS51405">
    <property type="entry name" value="HEME_HALOPEROXIDASE"/>
    <property type="match status" value="1"/>
</dbReference>
<evidence type="ECO:0000313" key="11">
    <source>
        <dbReference type="Proteomes" id="UP000053257"/>
    </source>
</evidence>
<keyword evidence="5" id="KW-0560">Oxidoreductase</keyword>
<protein>
    <submittedName>
        <fullName evidence="10">Heme-thiolate peroxidase</fullName>
    </submittedName>
</protein>
<proteinExistence type="inferred from homology"/>
<dbReference type="SUPFAM" id="SSF47571">
    <property type="entry name" value="Cloroperoxidase"/>
    <property type="match status" value="1"/>
</dbReference>
<dbReference type="PANTHER" id="PTHR33577:SF9">
    <property type="entry name" value="PEROXIDASE STCC"/>
    <property type="match status" value="1"/>
</dbReference>
<dbReference type="InterPro" id="IPR000028">
    <property type="entry name" value="Chloroperoxidase"/>
</dbReference>
<feature type="domain" description="Heme haloperoxidase family profile" evidence="9">
    <location>
        <begin position="6"/>
        <end position="219"/>
    </location>
</feature>
<comment type="cofactor">
    <cofactor evidence="1">
        <name>heme b</name>
        <dbReference type="ChEBI" id="CHEBI:60344"/>
    </cofactor>
</comment>
<keyword evidence="3" id="KW-0349">Heme</keyword>
<evidence type="ECO:0000256" key="2">
    <source>
        <dbReference type="ARBA" id="ARBA00022559"/>
    </source>
</evidence>